<keyword evidence="7" id="KW-0460">Magnesium</keyword>
<dbReference type="PANTHER" id="PTHR22926">
    <property type="entry name" value="PHOSPHO-N-ACETYLMURAMOYL-PENTAPEPTIDE-TRANSFERASE"/>
    <property type="match status" value="1"/>
</dbReference>
<dbReference type="EMBL" id="QEOP01000001">
    <property type="protein sequence ID" value="PVZ96218.1"/>
    <property type="molecule type" value="Genomic_DNA"/>
</dbReference>
<evidence type="ECO:0000256" key="5">
    <source>
        <dbReference type="ARBA" id="ARBA00022989"/>
    </source>
</evidence>
<feature type="transmembrane region" description="Helical" evidence="8">
    <location>
        <begin position="47"/>
        <end position="68"/>
    </location>
</feature>
<feature type="binding site" evidence="7">
    <location>
        <position position="225"/>
    </location>
    <ligand>
        <name>Mg(2+)</name>
        <dbReference type="ChEBI" id="CHEBI:18420"/>
    </ligand>
</feature>
<dbReference type="Proteomes" id="UP000244893">
    <property type="component" value="Unassembled WGS sequence"/>
</dbReference>
<dbReference type="AlphaFoldDB" id="A0A2V1HUF9"/>
<evidence type="ECO:0000313" key="9">
    <source>
        <dbReference type="EMBL" id="PVZ96218.1"/>
    </source>
</evidence>
<comment type="caution">
    <text evidence="9">The sequence shown here is derived from an EMBL/GenBank/DDBJ whole genome shotgun (WGS) entry which is preliminary data.</text>
</comment>
<feature type="transmembrane region" description="Helical" evidence="8">
    <location>
        <begin position="80"/>
        <end position="100"/>
    </location>
</feature>
<dbReference type="OrthoDB" id="9783652at2"/>
<organism evidence="9 10">
    <name type="scientific">Amnibacterium flavum</name>
    <dbReference type="NCBI Taxonomy" id="2173173"/>
    <lineage>
        <taxon>Bacteria</taxon>
        <taxon>Bacillati</taxon>
        <taxon>Actinomycetota</taxon>
        <taxon>Actinomycetes</taxon>
        <taxon>Micrococcales</taxon>
        <taxon>Microbacteriaceae</taxon>
        <taxon>Amnibacterium</taxon>
    </lineage>
</organism>
<evidence type="ECO:0000313" key="10">
    <source>
        <dbReference type="Proteomes" id="UP000244893"/>
    </source>
</evidence>
<accession>A0A2V1HUF9</accession>
<dbReference type="PROSITE" id="PS01348">
    <property type="entry name" value="MRAY_2"/>
    <property type="match status" value="1"/>
</dbReference>
<dbReference type="InterPro" id="IPR018480">
    <property type="entry name" value="PNAcMuramoyl-5peptid_Trfase_CS"/>
</dbReference>
<evidence type="ECO:0000256" key="3">
    <source>
        <dbReference type="ARBA" id="ARBA00022679"/>
    </source>
</evidence>
<keyword evidence="3 9" id="KW-0808">Transferase</keyword>
<dbReference type="RefSeq" id="WP_116755952.1">
    <property type="nucleotide sequence ID" value="NZ_JBHUEX010000001.1"/>
</dbReference>
<evidence type="ECO:0000256" key="6">
    <source>
        <dbReference type="ARBA" id="ARBA00023136"/>
    </source>
</evidence>
<keyword evidence="5 8" id="KW-1133">Transmembrane helix</keyword>
<feature type="transmembrane region" description="Helical" evidence="8">
    <location>
        <begin position="341"/>
        <end position="361"/>
    </location>
</feature>
<dbReference type="GO" id="GO:0016780">
    <property type="term" value="F:phosphotransferase activity, for other substituted phosphate groups"/>
    <property type="evidence" value="ECO:0007669"/>
    <property type="project" value="InterPro"/>
</dbReference>
<sequence>MIQYGIVALVAAVVTFALSYVVYKIGRKYRLHPEIRARDVHTNPTPRLGGVAMFGGVLVAIAVASRIPFFEIVFSQPGKIWAIVGAAFIIVAIGVADDLLDLDWMIKLAGQILTAGLLAWQGVAIASLPIGGLTIGSAWMSLALTVLAIVFVMNAVNFIDGLDGLVAGVTIIANSVFFLYSYLVVQQTSPNNYFNLASLIAAVTIGICVGFLPLNFHPAKLFMGDGGAYLVALLMATSAIAVTGQIDPVVFGATFGRSSLLPAFLPILLPVAILIVPFLDFALAVTRRLRAGKSPFSADRKHLHHRLLDMGHSHLHAVLIFYAWTAVLSVGALLFFVVKPWYWALVFIFVGLVVCAVLTLAPLSRRKVVEAAAQSTPVDQESPIRAQLDPLDEAADDVVLDSHLDKEPT</sequence>
<evidence type="ECO:0000256" key="8">
    <source>
        <dbReference type="SAM" id="Phobius"/>
    </source>
</evidence>
<protein>
    <submittedName>
        <fullName evidence="9">Undecaprenyl-phosphate alpha-N-acetylglucosaminyl 1-phosphate transferase</fullName>
    </submittedName>
</protein>
<feature type="transmembrane region" description="Helical" evidence="8">
    <location>
        <begin position="228"/>
        <end position="251"/>
    </location>
</feature>
<keyword evidence="4 8" id="KW-0812">Transmembrane</keyword>
<gene>
    <name evidence="9" type="ORF">DDQ50_07295</name>
</gene>
<proteinExistence type="predicted"/>
<feature type="transmembrane region" description="Helical" evidence="8">
    <location>
        <begin position="196"/>
        <end position="216"/>
    </location>
</feature>
<keyword evidence="2" id="KW-1003">Cell membrane</keyword>
<dbReference type="GO" id="GO:0005886">
    <property type="term" value="C:plasma membrane"/>
    <property type="evidence" value="ECO:0007669"/>
    <property type="project" value="UniProtKB-SubCell"/>
</dbReference>
<dbReference type="CDD" id="cd06853">
    <property type="entry name" value="GT_WecA_like"/>
    <property type="match status" value="1"/>
</dbReference>
<dbReference type="GO" id="GO:0044038">
    <property type="term" value="P:cell wall macromolecule biosynthetic process"/>
    <property type="evidence" value="ECO:0007669"/>
    <property type="project" value="TreeGrafter"/>
</dbReference>
<evidence type="ECO:0000256" key="2">
    <source>
        <dbReference type="ARBA" id="ARBA00022475"/>
    </source>
</evidence>
<dbReference type="InterPro" id="IPR000715">
    <property type="entry name" value="Glycosyl_transferase_4"/>
</dbReference>
<comment type="subcellular location">
    <subcellularLocation>
        <location evidence="1">Cell membrane</location>
        <topology evidence="1">Multi-pass membrane protein</topology>
    </subcellularLocation>
</comment>
<evidence type="ECO:0000256" key="1">
    <source>
        <dbReference type="ARBA" id="ARBA00004651"/>
    </source>
</evidence>
<keyword evidence="10" id="KW-1185">Reference proteome</keyword>
<feature type="transmembrane region" description="Helical" evidence="8">
    <location>
        <begin position="315"/>
        <end position="335"/>
    </location>
</feature>
<dbReference type="GO" id="GO:0046872">
    <property type="term" value="F:metal ion binding"/>
    <property type="evidence" value="ECO:0007669"/>
    <property type="project" value="UniProtKB-KW"/>
</dbReference>
<reference evidence="9 10" key="1">
    <citation type="submission" date="2018-05" db="EMBL/GenBank/DDBJ databases">
        <title>Amnibacterium sp. M8JJ-5, whole genome shotgun sequence.</title>
        <authorList>
            <person name="Tuo L."/>
        </authorList>
    </citation>
    <scope>NUCLEOTIDE SEQUENCE [LARGE SCALE GENOMIC DNA]</scope>
    <source>
        <strain evidence="9 10">M8JJ-5</strain>
    </source>
</reference>
<name>A0A2V1HUF9_9MICO</name>
<dbReference type="Pfam" id="PF00953">
    <property type="entry name" value="Glycos_transf_4"/>
    <property type="match status" value="1"/>
</dbReference>
<feature type="transmembrane region" description="Helical" evidence="8">
    <location>
        <begin position="138"/>
        <end position="158"/>
    </location>
</feature>
<dbReference type="GO" id="GO:0071555">
    <property type="term" value="P:cell wall organization"/>
    <property type="evidence" value="ECO:0007669"/>
    <property type="project" value="TreeGrafter"/>
</dbReference>
<keyword evidence="7" id="KW-0479">Metal-binding</keyword>
<evidence type="ECO:0000256" key="7">
    <source>
        <dbReference type="PIRSR" id="PIRSR600715-1"/>
    </source>
</evidence>
<feature type="transmembrane region" description="Helical" evidence="8">
    <location>
        <begin position="165"/>
        <end position="184"/>
    </location>
</feature>
<comment type="cofactor">
    <cofactor evidence="7">
        <name>Mg(2+)</name>
        <dbReference type="ChEBI" id="CHEBI:18420"/>
    </cofactor>
</comment>
<feature type="transmembrane region" description="Helical" evidence="8">
    <location>
        <begin position="6"/>
        <end position="26"/>
    </location>
</feature>
<feature type="transmembrane region" description="Helical" evidence="8">
    <location>
        <begin position="112"/>
        <end position="132"/>
    </location>
</feature>
<keyword evidence="6 8" id="KW-0472">Membrane</keyword>
<feature type="binding site" evidence="7">
    <location>
        <position position="157"/>
    </location>
    <ligand>
        <name>Mg(2+)</name>
        <dbReference type="ChEBI" id="CHEBI:18420"/>
    </ligand>
</feature>
<feature type="transmembrane region" description="Helical" evidence="8">
    <location>
        <begin position="263"/>
        <end position="285"/>
    </location>
</feature>
<evidence type="ECO:0000256" key="4">
    <source>
        <dbReference type="ARBA" id="ARBA00022692"/>
    </source>
</evidence>
<dbReference type="GO" id="GO:0009103">
    <property type="term" value="P:lipopolysaccharide biosynthetic process"/>
    <property type="evidence" value="ECO:0007669"/>
    <property type="project" value="TreeGrafter"/>
</dbReference>
<dbReference type="PANTHER" id="PTHR22926:SF3">
    <property type="entry name" value="UNDECAPRENYL-PHOSPHATE ALPHA-N-ACETYLGLUCOSAMINYL 1-PHOSPHATE TRANSFERASE"/>
    <property type="match status" value="1"/>
</dbReference>